<dbReference type="PROSITE" id="PS00024">
    <property type="entry name" value="HEMOPEXIN"/>
    <property type="match status" value="1"/>
</dbReference>
<evidence type="ECO:0000256" key="1">
    <source>
        <dbReference type="ARBA" id="ARBA00004613"/>
    </source>
</evidence>
<dbReference type="GO" id="GO:0005615">
    <property type="term" value="C:extracellular space"/>
    <property type="evidence" value="ECO:0007669"/>
    <property type="project" value="TreeGrafter"/>
</dbReference>
<reference evidence="10" key="1">
    <citation type="submission" date="2025-08" db="UniProtKB">
        <authorList>
            <consortium name="RefSeq"/>
        </authorList>
    </citation>
    <scope>IDENTIFICATION</scope>
</reference>
<proteinExistence type="predicted"/>
<accession>A0A6P7XT04</accession>
<evidence type="ECO:0000256" key="7">
    <source>
        <dbReference type="PROSITE-ProRule" id="PRU01011"/>
    </source>
</evidence>
<protein>
    <submittedName>
        <fullName evidence="10">Hemopexin-like</fullName>
    </submittedName>
</protein>
<dbReference type="RefSeq" id="XP_030055643.1">
    <property type="nucleotide sequence ID" value="XM_030199783.1"/>
</dbReference>
<dbReference type="Gene3D" id="2.110.10.10">
    <property type="entry name" value="Hemopexin-like domain"/>
    <property type="match status" value="2"/>
</dbReference>
<feature type="chain" id="PRO_5028176857" evidence="8">
    <location>
        <begin position="25"/>
        <end position="454"/>
    </location>
</feature>
<keyword evidence="2" id="KW-0964">Secreted</keyword>
<keyword evidence="3 8" id="KW-0732">Signal</keyword>
<feature type="repeat" description="Hemopexin" evidence="7">
    <location>
        <begin position="314"/>
        <end position="361"/>
    </location>
</feature>
<dbReference type="PANTHER" id="PTHR22917">
    <property type="entry name" value="HEMOPEXIN DOMAIN-CONTAINING PROTEIN"/>
    <property type="match status" value="1"/>
</dbReference>
<feature type="repeat" description="Hemopexin" evidence="7">
    <location>
        <begin position="59"/>
        <end position="99"/>
    </location>
</feature>
<dbReference type="AlphaFoldDB" id="A0A6P7XT04"/>
<dbReference type="InParanoid" id="A0A6P7XT04"/>
<evidence type="ECO:0000313" key="10">
    <source>
        <dbReference type="RefSeq" id="XP_030055643.1"/>
    </source>
</evidence>
<sequence>MVPSSGSMKFLFSVYCLCCSLALAVTFSLIKSKHNDTGSKLYPTHPEDNATSLADPCSPEGFDAVTLDDKGLMHYFRGHYVWKGFRTPAAFINATWPEIEGPIDAAFRIHHKNQPEAHERMYLFKDDLVWAYYEGKLVAGFPRRIREEFPGVPGHLDSAVECPSGECKSDTVLFFKEGSVYVYVLGETPAVKKRAWPLPQSCSAAVRWLEKYYCFHGVNFTRFTPVSFEIPLGYPLDTRDYFIHCPGRGHGFETRRNYTFLSVKDRCSNRSFDAFSSDDSGRTYAFRGSYFFRTDSKRDGWHAWLLSHNWKELKGKIDAAFSWENKMYFIQGSQVTIFLSDQFYTLVQGYPHPSQEELGIGELDAAFTCPHSSQLYVIKGNKIQMVDLKLSPRAPEQEKVIVHVHVDGAMCNTEGVHIFSGPFFYRYTDVASLLSAKELPEAHRISTEIMECTQ</sequence>
<evidence type="ECO:0000313" key="9">
    <source>
        <dbReference type="Proteomes" id="UP000515156"/>
    </source>
</evidence>
<keyword evidence="6" id="KW-0325">Glycoprotein</keyword>
<dbReference type="InterPro" id="IPR000585">
    <property type="entry name" value="Hemopexin-like_dom"/>
</dbReference>
<dbReference type="InterPro" id="IPR018486">
    <property type="entry name" value="Hemopexin_CS"/>
</dbReference>
<evidence type="ECO:0000256" key="8">
    <source>
        <dbReference type="SAM" id="SignalP"/>
    </source>
</evidence>
<dbReference type="PROSITE" id="PS51642">
    <property type="entry name" value="HEMOPEXIN_2"/>
    <property type="match status" value="6"/>
</dbReference>
<dbReference type="OrthoDB" id="8953614at2759"/>
<feature type="repeat" description="Hemopexin" evidence="7">
    <location>
        <begin position="100"/>
        <end position="152"/>
    </location>
</feature>
<dbReference type="CDD" id="cd00094">
    <property type="entry name" value="HX"/>
    <property type="match status" value="2"/>
</dbReference>
<evidence type="ECO:0000256" key="3">
    <source>
        <dbReference type="ARBA" id="ARBA00022729"/>
    </source>
</evidence>
<feature type="signal peptide" evidence="8">
    <location>
        <begin position="1"/>
        <end position="24"/>
    </location>
</feature>
<dbReference type="InterPro" id="IPR051298">
    <property type="entry name" value="Heme_transport/Cell_adhesion"/>
</dbReference>
<organism evidence="9 10">
    <name type="scientific">Microcaecilia unicolor</name>
    <dbReference type="NCBI Taxonomy" id="1415580"/>
    <lineage>
        <taxon>Eukaryota</taxon>
        <taxon>Metazoa</taxon>
        <taxon>Chordata</taxon>
        <taxon>Craniata</taxon>
        <taxon>Vertebrata</taxon>
        <taxon>Euteleostomi</taxon>
        <taxon>Amphibia</taxon>
        <taxon>Gymnophiona</taxon>
        <taxon>Siphonopidae</taxon>
        <taxon>Microcaecilia</taxon>
    </lineage>
</organism>
<gene>
    <name evidence="10" type="primary">LOC115468243</name>
</gene>
<dbReference type="KEGG" id="muo:115468243"/>
<feature type="repeat" description="Hemopexin" evidence="7">
    <location>
        <begin position="403"/>
        <end position="452"/>
    </location>
</feature>
<dbReference type="Pfam" id="PF00045">
    <property type="entry name" value="Hemopexin"/>
    <property type="match status" value="3"/>
</dbReference>
<keyword evidence="5" id="KW-1015">Disulfide bond</keyword>
<feature type="repeat" description="Hemopexin" evidence="7">
    <location>
        <begin position="269"/>
        <end position="313"/>
    </location>
</feature>
<keyword evidence="9" id="KW-1185">Reference proteome</keyword>
<dbReference type="SMART" id="SM00120">
    <property type="entry name" value="HX"/>
    <property type="match status" value="7"/>
</dbReference>
<dbReference type="Proteomes" id="UP000515156">
    <property type="component" value="Chromosome 4"/>
</dbReference>
<keyword evidence="4" id="KW-0677">Repeat</keyword>
<evidence type="ECO:0000256" key="6">
    <source>
        <dbReference type="ARBA" id="ARBA00023180"/>
    </source>
</evidence>
<dbReference type="InterPro" id="IPR036375">
    <property type="entry name" value="Hemopexin-like_dom_sf"/>
</dbReference>
<name>A0A6P7XT04_9AMPH</name>
<dbReference type="InterPro" id="IPR018487">
    <property type="entry name" value="Hemopexin-like_repeat"/>
</dbReference>
<comment type="subcellular location">
    <subcellularLocation>
        <location evidence="1">Secreted</location>
    </subcellularLocation>
</comment>
<evidence type="ECO:0000256" key="2">
    <source>
        <dbReference type="ARBA" id="ARBA00022525"/>
    </source>
</evidence>
<dbReference type="GeneID" id="115468243"/>
<feature type="repeat" description="Hemopexin" evidence="7">
    <location>
        <begin position="199"/>
        <end position="245"/>
    </location>
</feature>
<dbReference type="FunCoup" id="A0A6P7XT04">
    <property type="interactions" value="490"/>
</dbReference>
<dbReference type="SUPFAM" id="SSF50923">
    <property type="entry name" value="Hemopexin-like domain"/>
    <property type="match status" value="2"/>
</dbReference>
<dbReference type="PANTHER" id="PTHR22917:SF9">
    <property type="entry name" value="HEMOPEXIN"/>
    <property type="match status" value="1"/>
</dbReference>
<evidence type="ECO:0000256" key="5">
    <source>
        <dbReference type="ARBA" id="ARBA00023157"/>
    </source>
</evidence>
<evidence type="ECO:0000256" key="4">
    <source>
        <dbReference type="ARBA" id="ARBA00022737"/>
    </source>
</evidence>